<organism evidence="3 4">
    <name type="scientific">Saccoglossus kowalevskii</name>
    <name type="common">Acorn worm</name>
    <dbReference type="NCBI Taxonomy" id="10224"/>
    <lineage>
        <taxon>Eukaryota</taxon>
        <taxon>Metazoa</taxon>
        <taxon>Hemichordata</taxon>
        <taxon>Enteropneusta</taxon>
        <taxon>Harrimaniidae</taxon>
        <taxon>Saccoglossus</taxon>
    </lineage>
</organism>
<dbReference type="GeneID" id="102804786"/>
<sequence length="168" mass="19160">METGSLEELAARRKRVIANTKILRTMSEEKQFVQDVDQLTDSLVVLKKKLEDYREKKRVIRSKANGVRRKTTRSLDDVYVDFMFRASAACLVLYVAMHIFRLIMIIVFPQLLMECAIIVQNETDVHEISSFSIAQKILLGSLLCDECGFHNNDTCSDVLSVLNVSEGQ</sequence>
<reference evidence="4" key="1">
    <citation type="submission" date="2025-08" db="UniProtKB">
        <authorList>
            <consortium name="RefSeq"/>
        </authorList>
    </citation>
    <scope>IDENTIFICATION</scope>
    <source>
        <tissue evidence="4">Testes</tissue>
    </source>
</reference>
<evidence type="ECO:0000256" key="2">
    <source>
        <dbReference type="SAM" id="Phobius"/>
    </source>
</evidence>
<evidence type="ECO:0000313" key="3">
    <source>
        <dbReference type="Proteomes" id="UP000694865"/>
    </source>
</evidence>
<keyword evidence="2" id="KW-0472">Membrane</keyword>
<keyword evidence="2" id="KW-0812">Transmembrane</keyword>
<protein>
    <submittedName>
        <fullName evidence="4">Uncharacterized protein LOC102804786</fullName>
    </submittedName>
</protein>
<dbReference type="RefSeq" id="XP_006820477.1">
    <property type="nucleotide sequence ID" value="XM_006820414.1"/>
</dbReference>
<feature type="coiled-coil region" evidence="1">
    <location>
        <begin position="36"/>
        <end position="63"/>
    </location>
</feature>
<feature type="transmembrane region" description="Helical" evidence="2">
    <location>
        <begin position="82"/>
        <end position="103"/>
    </location>
</feature>
<keyword evidence="1" id="KW-0175">Coiled coil</keyword>
<keyword evidence="3" id="KW-1185">Reference proteome</keyword>
<name>A0ABM0MKD6_SACKO</name>
<gene>
    <name evidence="4" type="primary">LOC102804786</name>
</gene>
<dbReference type="Proteomes" id="UP000694865">
    <property type="component" value="Unplaced"/>
</dbReference>
<evidence type="ECO:0000256" key="1">
    <source>
        <dbReference type="SAM" id="Coils"/>
    </source>
</evidence>
<keyword evidence="2" id="KW-1133">Transmembrane helix</keyword>
<proteinExistence type="predicted"/>
<evidence type="ECO:0000313" key="4">
    <source>
        <dbReference type="RefSeq" id="XP_006820477.1"/>
    </source>
</evidence>
<accession>A0ABM0MKD6</accession>